<evidence type="ECO:0008006" key="4">
    <source>
        <dbReference type="Google" id="ProtNLM"/>
    </source>
</evidence>
<evidence type="ECO:0000313" key="2">
    <source>
        <dbReference type="EMBL" id="GAA1529679.1"/>
    </source>
</evidence>
<comment type="caution">
    <text evidence="2">The sequence shown here is derived from an EMBL/GenBank/DDBJ whole genome shotgun (WGS) entry which is preliminary data.</text>
</comment>
<accession>A0ABN2AZI4</accession>
<organism evidence="2 3">
    <name type="scientific">Kribbella lupini</name>
    <dbReference type="NCBI Taxonomy" id="291602"/>
    <lineage>
        <taxon>Bacteria</taxon>
        <taxon>Bacillati</taxon>
        <taxon>Actinomycetota</taxon>
        <taxon>Actinomycetes</taxon>
        <taxon>Propionibacteriales</taxon>
        <taxon>Kribbellaceae</taxon>
        <taxon>Kribbella</taxon>
    </lineage>
</organism>
<keyword evidence="3" id="KW-1185">Reference proteome</keyword>
<feature type="chain" id="PRO_5047121799" description="Secreted protein" evidence="1">
    <location>
        <begin position="19"/>
        <end position="119"/>
    </location>
</feature>
<evidence type="ECO:0000256" key="1">
    <source>
        <dbReference type="SAM" id="SignalP"/>
    </source>
</evidence>
<reference evidence="2 3" key="1">
    <citation type="journal article" date="2019" name="Int. J. Syst. Evol. Microbiol.">
        <title>The Global Catalogue of Microorganisms (GCM) 10K type strain sequencing project: providing services to taxonomists for standard genome sequencing and annotation.</title>
        <authorList>
            <consortium name="The Broad Institute Genomics Platform"/>
            <consortium name="The Broad Institute Genome Sequencing Center for Infectious Disease"/>
            <person name="Wu L."/>
            <person name="Ma J."/>
        </authorList>
    </citation>
    <scope>NUCLEOTIDE SEQUENCE [LARGE SCALE GENOMIC DNA]</scope>
    <source>
        <strain evidence="2 3">JCM 14303</strain>
    </source>
</reference>
<feature type="signal peptide" evidence="1">
    <location>
        <begin position="1"/>
        <end position="18"/>
    </location>
</feature>
<dbReference type="Proteomes" id="UP001500363">
    <property type="component" value="Unassembled WGS sequence"/>
</dbReference>
<dbReference type="EMBL" id="BAAANC010000002">
    <property type="protein sequence ID" value="GAA1529679.1"/>
    <property type="molecule type" value="Genomic_DNA"/>
</dbReference>
<keyword evidence="1" id="KW-0732">Signal</keyword>
<name>A0ABN2AZI4_9ACTN</name>
<proteinExistence type="predicted"/>
<protein>
    <recommendedName>
        <fullName evidence="4">Secreted protein</fullName>
    </recommendedName>
</protein>
<gene>
    <name evidence="2" type="ORF">GCM10009741_34460</name>
</gene>
<sequence length="119" mass="12062">MSVLVVGTLAAAPVAAQAAPAGVTQPYGHLVSGTTWSTGGTYVAKGGKIELTLKTLPKATDVLVEECEGGGDLGDVQTFTKNASRHVLATGVAKGTCFFVLLQPHAGAGDYRVGGTLKY</sequence>
<evidence type="ECO:0000313" key="3">
    <source>
        <dbReference type="Proteomes" id="UP001500363"/>
    </source>
</evidence>